<dbReference type="EMBL" id="LBMM01008403">
    <property type="protein sequence ID" value="KMQ88908.1"/>
    <property type="molecule type" value="Genomic_DNA"/>
</dbReference>
<name>A0A0J7KEJ2_LASNI</name>
<keyword evidence="1" id="KW-0378">Hydrolase</keyword>
<proteinExistence type="predicted"/>
<keyword evidence="2" id="KW-1185">Reference proteome</keyword>
<protein>
    <submittedName>
        <fullName evidence="1">Putative atp-dependent rna helicase ddx43-like protein</fullName>
    </submittedName>
</protein>
<evidence type="ECO:0000313" key="1">
    <source>
        <dbReference type="EMBL" id="KMQ88908.1"/>
    </source>
</evidence>
<keyword evidence="1" id="KW-0347">Helicase</keyword>
<gene>
    <name evidence="1" type="ORF">RF55_11532</name>
</gene>
<keyword evidence="1" id="KW-0067">ATP-binding</keyword>
<keyword evidence="1" id="KW-0547">Nucleotide-binding</keyword>
<comment type="caution">
    <text evidence="1">The sequence shown here is derived from an EMBL/GenBank/DDBJ whole genome shotgun (WGS) entry which is preliminary data.</text>
</comment>
<dbReference type="GO" id="GO:0004386">
    <property type="term" value="F:helicase activity"/>
    <property type="evidence" value="ECO:0007669"/>
    <property type="project" value="UniProtKB-KW"/>
</dbReference>
<dbReference type="PaxDb" id="67767-A0A0J7KEJ2"/>
<dbReference type="AlphaFoldDB" id="A0A0J7KEJ2"/>
<organism evidence="1 2">
    <name type="scientific">Lasius niger</name>
    <name type="common">Black garden ant</name>
    <dbReference type="NCBI Taxonomy" id="67767"/>
    <lineage>
        <taxon>Eukaryota</taxon>
        <taxon>Metazoa</taxon>
        <taxon>Ecdysozoa</taxon>
        <taxon>Arthropoda</taxon>
        <taxon>Hexapoda</taxon>
        <taxon>Insecta</taxon>
        <taxon>Pterygota</taxon>
        <taxon>Neoptera</taxon>
        <taxon>Endopterygota</taxon>
        <taxon>Hymenoptera</taxon>
        <taxon>Apocrita</taxon>
        <taxon>Aculeata</taxon>
        <taxon>Formicoidea</taxon>
        <taxon>Formicidae</taxon>
        <taxon>Formicinae</taxon>
        <taxon>Lasius</taxon>
        <taxon>Lasius</taxon>
    </lineage>
</organism>
<evidence type="ECO:0000313" key="2">
    <source>
        <dbReference type="Proteomes" id="UP000036403"/>
    </source>
</evidence>
<dbReference type="Proteomes" id="UP000036403">
    <property type="component" value="Unassembled WGS sequence"/>
</dbReference>
<reference evidence="1 2" key="1">
    <citation type="submission" date="2015-04" db="EMBL/GenBank/DDBJ databases">
        <title>Lasius niger genome sequencing.</title>
        <authorList>
            <person name="Konorov E.A."/>
            <person name="Nikitin M.A."/>
            <person name="Kirill M.V."/>
            <person name="Chang P."/>
        </authorList>
    </citation>
    <scope>NUCLEOTIDE SEQUENCE [LARGE SCALE GENOMIC DNA]</scope>
    <source>
        <tissue evidence="1">Whole</tissue>
    </source>
</reference>
<accession>A0A0J7KEJ2</accession>
<sequence length="171" mass="19168">MAWLPCYSEQRLTAFIDPKVVVVNEYIGGFRSCTLAEETDADVGLKLAASSARILVCRKPCSCLKVGNSVLVCRDASQKRRDEESNFSTMTWTNQSSQCTTERFRDAKDYRACRATLVYGNCHGPEENCHGRLIDEFLGQWGYRAATIKPRGGDSENVHALVIRLAHLLLF</sequence>